<dbReference type="Gene3D" id="6.10.140.1740">
    <property type="match status" value="1"/>
</dbReference>
<feature type="compositionally biased region" description="Low complexity" evidence="12">
    <location>
        <begin position="530"/>
        <end position="540"/>
    </location>
</feature>
<dbReference type="Proteomes" id="UP000070501">
    <property type="component" value="Unassembled WGS sequence"/>
</dbReference>
<dbReference type="EMBL" id="KQ964266">
    <property type="protein sequence ID" value="KXJ86681.1"/>
    <property type="molecule type" value="Genomic_DNA"/>
</dbReference>
<dbReference type="GO" id="GO:0006355">
    <property type="term" value="P:regulation of DNA-templated transcription"/>
    <property type="evidence" value="ECO:0007669"/>
    <property type="project" value="TreeGrafter"/>
</dbReference>
<dbReference type="InParanoid" id="A0A136IP30"/>
<evidence type="ECO:0000313" key="15">
    <source>
        <dbReference type="Proteomes" id="UP000070501"/>
    </source>
</evidence>
<dbReference type="GO" id="GO:0008270">
    <property type="term" value="F:zinc ion binding"/>
    <property type="evidence" value="ECO:0007669"/>
    <property type="project" value="UniProtKB-KW"/>
</dbReference>
<evidence type="ECO:0000313" key="14">
    <source>
        <dbReference type="EMBL" id="KXJ86681.1"/>
    </source>
</evidence>
<dbReference type="InterPro" id="IPR019787">
    <property type="entry name" value="Znf_PHD-finger"/>
</dbReference>
<dbReference type="GO" id="GO:0070210">
    <property type="term" value="C:Rpd3L-Expanded complex"/>
    <property type="evidence" value="ECO:0007669"/>
    <property type="project" value="TreeGrafter"/>
</dbReference>
<feature type="binding site" evidence="9">
    <location>
        <position position="666"/>
    </location>
    <ligand>
        <name>Zn(2+)</name>
        <dbReference type="ChEBI" id="CHEBI:29105"/>
        <label>1</label>
    </ligand>
</feature>
<dbReference type="InterPro" id="IPR011011">
    <property type="entry name" value="Znf_FYVE_PHD"/>
</dbReference>
<evidence type="ECO:0000256" key="1">
    <source>
        <dbReference type="ARBA" id="ARBA00004123"/>
    </source>
</evidence>
<dbReference type="InterPro" id="IPR024610">
    <property type="entry name" value="ING_N_histone-binding"/>
</dbReference>
<evidence type="ECO:0000256" key="4">
    <source>
        <dbReference type="ARBA" id="ARBA00022771"/>
    </source>
</evidence>
<feature type="compositionally biased region" description="Polar residues" evidence="12">
    <location>
        <begin position="343"/>
        <end position="354"/>
    </location>
</feature>
<comment type="subunit">
    <text evidence="11">Component of an histone acetyltransferase complex. Interacts with H3K4me3 and to a lesser extent with H3K4me2.</text>
</comment>
<dbReference type="FunCoup" id="A0A136IP30">
    <property type="interactions" value="248"/>
</dbReference>
<feature type="compositionally biased region" description="Low complexity" evidence="12">
    <location>
        <begin position="264"/>
        <end position="277"/>
    </location>
</feature>
<dbReference type="InterPro" id="IPR013083">
    <property type="entry name" value="Znf_RING/FYVE/PHD"/>
</dbReference>
<feature type="site" description="Histone H3K4me3 binding" evidence="8">
    <location>
        <position position="665"/>
    </location>
</feature>
<feature type="binding site" evidence="9">
    <location>
        <position position="693"/>
    </location>
    <ligand>
        <name>Zn(2+)</name>
        <dbReference type="ChEBI" id="CHEBI:29105"/>
        <label>1</label>
    </ligand>
</feature>
<evidence type="ECO:0000259" key="13">
    <source>
        <dbReference type="PROSITE" id="PS50016"/>
    </source>
</evidence>
<evidence type="ECO:0000256" key="12">
    <source>
        <dbReference type="SAM" id="MobiDB-lite"/>
    </source>
</evidence>
<dbReference type="CDD" id="cd15505">
    <property type="entry name" value="PHD_ING"/>
    <property type="match status" value="1"/>
</dbReference>
<comment type="similarity">
    <text evidence="2 11">Belongs to the ING family.</text>
</comment>
<gene>
    <name evidence="14" type="ORF">Micbo1qcDRAFT_139975</name>
</gene>
<feature type="compositionally biased region" description="Low complexity" evidence="12">
    <location>
        <begin position="399"/>
        <end position="434"/>
    </location>
</feature>
<feature type="compositionally biased region" description="Low complexity" evidence="12">
    <location>
        <begin position="483"/>
        <end position="492"/>
    </location>
</feature>
<feature type="region of interest" description="Disordered" evidence="12">
    <location>
        <begin position="1"/>
        <end position="59"/>
    </location>
</feature>
<evidence type="ECO:0000256" key="7">
    <source>
        <dbReference type="ARBA" id="ARBA00023242"/>
    </source>
</evidence>
<feature type="site" description="Histone H3K4me3 binding" evidence="8">
    <location>
        <position position="688"/>
    </location>
</feature>
<dbReference type="InterPro" id="IPR001965">
    <property type="entry name" value="Znf_PHD"/>
</dbReference>
<dbReference type="Pfam" id="PF12998">
    <property type="entry name" value="ING"/>
    <property type="match status" value="1"/>
</dbReference>
<sequence>MKTAKPPAQQADSTGSAASSRRAQPARQARTNPPRTLSGLANNSHEARRPPPAHDQPIDIFPALTHFTDAIQSLPKDLVRHFTLLKEVDAKIFAPEETLFQLVDAALKSTPPETRRTTAGSSIVGTATPISTAQHSIAASVDENFNQAVFDPTNIPRRQLFHQTAYKIQEMLNSLEEKNHVISTANDALSKQLSRINDVWPHLEGEFSDEAKWGSTSHWAYPTNRENNRVSQAERSRRDGAATITAAAQQLAEEAAARSDARKQAIAAKKSLKAQQQQRHESDADDQETTSKSKSDGKKNTSSKSRKTADAAAASAGSGTSAPAGVNGNPAPKKRKAEKTPVNGGQSMERSLSSVFGDKSAKTTKNSSPRGTPGPDQPPKKRKALPTANGAAKKSKTSATVPATTNAAQPAASPATAMSPALPAFLDAKATPGKSPVPPPTAPARPSSSRARANSIRSTAEPPPQQQQQQRPPSSASNKTNGTTIPAPISTTPVPPPLPMGVRPPVMETKPTKEPPALMKTEASRDEPVKPSSRASSTADSSKKDSAAKAEEPEPAKADTAQQTPQNTTASVVTTKSGRASKPSTPALGSFPDPVPPRSRTSRNQTAVATTTTTATTATATTKRSHKKGASAMAALAQAADEDAASSSVPDDDEDADIDADEPLYCYCNNVSYGEMVACDADNCEKEWFHLGCVGLKAAPGPNTTWYCDNCKDRQKHGKKTNGR</sequence>
<feature type="compositionally biased region" description="Polar residues" evidence="12">
    <location>
        <begin position="562"/>
        <end position="584"/>
    </location>
</feature>
<evidence type="ECO:0000256" key="5">
    <source>
        <dbReference type="ARBA" id="ARBA00022833"/>
    </source>
</evidence>
<reference evidence="15" key="1">
    <citation type="submission" date="2016-02" db="EMBL/GenBank/DDBJ databases">
        <title>Draft genome sequence of Microdochium bolleyi, a fungal endophyte of beachgrass.</title>
        <authorList>
            <consortium name="DOE Joint Genome Institute"/>
            <person name="David A.S."/>
            <person name="May G."/>
            <person name="Haridas S."/>
            <person name="Lim J."/>
            <person name="Wang M."/>
            <person name="Labutti K."/>
            <person name="Lipzen A."/>
            <person name="Barry K."/>
            <person name="Grigoriev I.V."/>
        </authorList>
    </citation>
    <scope>NUCLEOTIDE SEQUENCE [LARGE SCALE GENOMIC DNA]</scope>
    <source>
        <strain evidence="15">J235TASD1</strain>
    </source>
</reference>
<dbReference type="SMART" id="SM01408">
    <property type="entry name" value="ING"/>
    <property type="match status" value="1"/>
</dbReference>
<keyword evidence="4 10" id="KW-0863">Zinc-finger</keyword>
<evidence type="ECO:0000256" key="9">
    <source>
        <dbReference type="PIRSR" id="PIRSR628651-51"/>
    </source>
</evidence>
<feature type="compositionally biased region" description="Basic and acidic residues" evidence="12">
    <location>
        <begin position="289"/>
        <end position="299"/>
    </location>
</feature>
<proteinExistence type="inferred from homology"/>
<dbReference type="GO" id="GO:0006325">
    <property type="term" value="P:chromatin organization"/>
    <property type="evidence" value="ECO:0007669"/>
    <property type="project" value="UniProtKB-KW"/>
</dbReference>
<dbReference type="InterPro" id="IPR019786">
    <property type="entry name" value="Zinc_finger_PHD-type_CS"/>
</dbReference>
<feature type="compositionally biased region" description="Low complexity" evidence="12">
    <location>
        <begin position="16"/>
        <end position="36"/>
    </location>
</feature>
<dbReference type="PANTHER" id="PTHR10333">
    <property type="entry name" value="INHIBITOR OF GROWTH PROTEIN"/>
    <property type="match status" value="1"/>
</dbReference>
<evidence type="ECO:0000256" key="8">
    <source>
        <dbReference type="PIRSR" id="PIRSR628651-50"/>
    </source>
</evidence>
<feature type="compositionally biased region" description="Basic and acidic residues" evidence="12">
    <location>
        <begin position="541"/>
        <end position="557"/>
    </location>
</feature>
<dbReference type="InterPro" id="IPR028651">
    <property type="entry name" value="ING_fam"/>
</dbReference>
<feature type="binding site" evidence="9">
    <location>
        <position position="679"/>
    </location>
    <ligand>
        <name>Zn(2+)</name>
        <dbReference type="ChEBI" id="CHEBI:29105"/>
        <label>2</label>
    </ligand>
</feature>
<evidence type="ECO:0000256" key="10">
    <source>
        <dbReference type="PROSITE-ProRule" id="PRU00146"/>
    </source>
</evidence>
<dbReference type="SUPFAM" id="SSF57903">
    <property type="entry name" value="FYVE/PHD zinc finger"/>
    <property type="match status" value="1"/>
</dbReference>
<dbReference type="PANTHER" id="PTHR10333:SF42">
    <property type="entry name" value="INHIBITOR OF GROWTH PROTEIN 5"/>
    <property type="match status" value="1"/>
</dbReference>
<feature type="compositionally biased region" description="Low complexity" evidence="12">
    <location>
        <begin position="444"/>
        <end position="473"/>
    </location>
</feature>
<dbReference type="CDD" id="cd17016">
    <property type="entry name" value="ING_Pho23p_like"/>
    <property type="match status" value="1"/>
</dbReference>
<feature type="binding site" evidence="9">
    <location>
        <position position="690"/>
    </location>
    <ligand>
        <name>Zn(2+)</name>
        <dbReference type="ChEBI" id="CHEBI:29105"/>
        <label>1</label>
    </ligand>
</feature>
<dbReference type="PROSITE" id="PS01359">
    <property type="entry name" value="ZF_PHD_1"/>
    <property type="match status" value="1"/>
</dbReference>
<feature type="site" description="Histone H3K4me3 binding" evidence="8">
    <location>
        <position position="680"/>
    </location>
</feature>
<evidence type="ECO:0000256" key="11">
    <source>
        <dbReference type="RuleBase" id="RU361213"/>
    </source>
</evidence>
<dbReference type="Gene3D" id="3.30.40.10">
    <property type="entry name" value="Zinc/RING finger domain, C3HC4 (zinc finger)"/>
    <property type="match status" value="1"/>
</dbReference>
<keyword evidence="15" id="KW-1185">Reference proteome</keyword>
<keyword evidence="6 11" id="KW-0156">Chromatin regulator</keyword>
<feature type="domain" description="PHD-type" evidence="13">
    <location>
        <begin position="663"/>
        <end position="714"/>
    </location>
</feature>
<evidence type="ECO:0000256" key="6">
    <source>
        <dbReference type="ARBA" id="ARBA00022853"/>
    </source>
</evidence>
<dbReference type="OrthoDB" id="4173905at2759"/>
<feature type="binding site" evidence="9">
    <location>
        <position position="711"/>
    </location>
    <ligand>
        <name>Zn(2+)</name>
        <dbReference type="ChEBI" id="CHEBI:29105"/>
        <label>2</label>
    </ligand>
</feature>
<feature type="compositionally biased region" description="Acidic residues" evidence="12">
    <location>
        <begin position="640"/>
        <end position="657"/>
    </location>
</feature>
<protein>
    <recommendedName>
        <fullName evidence="11">Chromatin modification-related protein</fullName>
    </recommendedName>
</protein>
<feature type="compositionally biased region" description="Low complexity" evidence="12">
    <location>
        <begin position="630"/>
        <end position="639"/>
    </location>
</feature>
<dbReference type="SMART" id="SM00249">
    <property type="entry name" value="PHD"/>
    <property type="match status" value="1"/>
</dbReference>
<evidence type="ECO:0000256" key="2">
    <source>
        <dbReference type="ARBA" id="ARBA00010210"/>
    </source>
</evidence>
<dbReference type="GO" id="GO:0033698">
    <property type="term" value="C:Rpd3L complex"/>
    <property type="evidence" value="ECO:0007669"/>
    <property type="project" value="TreeGrafter"/>
</dbReference>
<dbReference type="AlphaFoldDB" id="A0A136IP30"/>
<comment type="domain">
    <text evidence="11">The PHD-type zinc finger mediates the binding to H3K4me3.</text>
</comment>
<keyword evidence="7 11" id="KW-0539">Nucleus</keyword>
<name>A0A136IP30_9PEZI</name>
<feature type="binding site" evidence="9">
    <location>
        <position position="684"/>
    </location>
    <ligand>
        <name>Zn(2+)</name>
        <dbReference type="ChEBI" id="CHEBI:29105"/>
        <label>2</label>
    </ligand>
</feature>
<dbReference type="STRING" id="196109.A0A136IP30"/>
<evidence type="ECO:0000256" key="3">
    <source>
        <dbReference type="ARBA" id="ARBA00022723"/>
    </source>
</evidence>
<organism evidence="14 15">
    <name type="scientific">Microdochium bolleyi</name>
    <dbReference type="NCBI Taxonomy" id="196109"/>
    <lineage>
        <taxon>Eukaryota</taxon>
        <taxon>Fungi</taxon>
        <taxon>Dikarya</taxon>
        <taxon>Ascomycota</taxon>
        <taxon>Pezizomycotina</taxon>
        <taxon>Sordariomycetes</taxon>
        <taxon>Xylariomycetidae</taxon>
        <taxon>Xylariales</taxon>
        <taxon>Microdochiaceae</taxon>
        <taxon>Microdochium</taxon>
    </lineage>
</organism>
<keyword evidence="3 9" id="KW-0479">Metal-binding</keyword>
<comment type="function">
    <text evidence="11">Component of an histone acetyltransferase complex.</text>
</comment>
<feature type="compositionally biased region" description="Low complexity" evidence="12">
    <location>
        <begin position="310"/>
        <end position="325"/>
    </location>
</feature>
<dbReference type="PROSITE" id="PS50016">
    <property type="entry name" value="ZF_PHD_2"/>
    <property type="match status" value="1"/>
</dbReference>
<comment type="subcellular location">
    <subcellularLocation>
        <location evidence="1 11">Nucleus</location>
    </subcellularLocation>
</comment>
<accession>A0A136IP30</accession>
<feature type="region of interest" description="Disordered" evidence="12">
    <location>
        <begin position="262"/>
        <end position="657"/>
    </location>
</feature>
<feature type="binding site" evidence="9">
    <location>
        <position position="668"/>
    </location>
    <ligand>
        <name>Zn(2+)</name>
        <dbReference type="ChEBI" id="CHEBI:29105"/>
        <label>1</label>
    </ligand>
</feature>
<keyword evidence="5 9" id="KW-0862">Zinc</keyword>
<feature type="site" description="Histone H3K4me3 binding" evidence="8">
    <location>
        <position position="676"/>
    </location>
</feature>
<feature type="compositionally biased region" description="Low complexity" evidence="12">
    <location>
        <begin position="606"/>
        <end position="622"/>
    </location>
</feature>
<feature type="binding site" evidence="9">
    <location>
        <position position="708"/>
    </location>
    <ligand>
        <name>Zn(2+)</name>
        <dbReference type="ChEBI" id="CHEBI:29105"/>
        <label>2</label>
    </ligand>
</feature>